<reference evidence="3 4" key="1">
    <citation type="journal article" date="2012" name="BMC Genomics">
        <title>Complete genome sequence of Saccharothrix espanaensis DSM 44229T and comparison to the other completely sequenced Pseudonocardiaceae.</title>
        <authorList>
            <person name="Strobel T."/>
            <person name="Al-Dilaimi A."/>
            <person name="Blom J."/>
            <person name="Gessner A."/>
            <person name="Kalinowski J."/>
            <person name="Luzhetska M."/>
            <person name="Puhler A."/>
            <person name="Szczepanowski R."/>
            <person name="Bechthold A."/>
            <person name="Ruckert C."/>
        </authorList>
    </citation>
    <scope>NUCLEOTIDE SEQUENCE [LARGE SCALE GENOMIC DNA]</scope>
    <source>
        <strain evidence="4">ATCC 51144 / DSM 44229 / JCM 9112 / NBRC 15066 / NRRL 15764</strain>
    </source>
</reference>
<dbReference type="PATRIC" id="fig|1179773.3.peg.5189"/>
<keyword evidence="4" id="KW-1185">Reference proteome</keyword>
<dbReference type="PANTHER" id="PTHR43156:SF2">
    <property type="entry name" value="STAGE II SPORULATION PROTEIN E"/>
    <property type="match status" value="1"/>
</dbReference>
<dbReference type="Proteomes" id="UP000006281">
    <property type="component" value="Chromosome"/>
</dbReference>
<dbReference type="eggNOG" id="COG2208">
    <property type="taxonomic scope" value="Bacteria"/>
</dbReference>
<dbReference type="HOGENOM" id="CLU_014270_2_0_11"/>
<dbReference type="AlphaFoldDB" id="K0K753"/>
<gene>
    <name evidence="3" type="ordered locus">BN6_51620</name>
</gene>
<dbReference type="EMBL" id="HE804045">
    <property type="protein sequence ID" value="CCH32428.1"/>
    <property type="molecule type" value="Genomic_DNA"/>
</dbReference>
<dbReference type="InterPro" id="IPR001932">
    <property type="entry name" value="PPM-type_phosphatase-like_dom"/>
</dbReference>
<dbReference type="SMART" id="SM00331">
    <property type="entry name" value="PP2C_SIG"/>
    <property type="match status" value="1"/>
</dbReference>
<keyword evidence="1" id="KW-0378">Hydrolase</keyword>
<dbReference type="PANTHER" id="PTHR43156">
    <property type="entry name" value="STAGE II SPORULATION PROTEIN E-RELATED"/>
    <property type="match status" value="1"/>
</dbReference>
<dbReference type="GO" id="GO:0016791">
    <property type="term" value="F:phosphatase activity"/>
    <property type="evidence" value="ECO:0007669"/>
    <property type="project" value="TreeGrafter"/>
</dbReference>
<dbReference type="STRING" id="1179773.BN6_51620"/>
<dbReference type="Gene3D" id="3.30.450.40">
    <property type="match status" value="1"/>
</dbReference>
<dbReference type="SUPFAM" id="SSF55781">
    <property type="entry name" value="GAF domain-like"/>
    <property type="match status" value="1"/>
</dbReference>
<feature type="domain" description="PPM-type phosphatase" evidence="2">
    <location>
        <begin position="300"/>
        <end position="523"/>
    </location>
</feature>
<dbReference type="InterPro" id="IPR036457">
    <property type="entry name" value="PPM-type-like_dom_sf"/>
</dbReference>
<dbReference type="Gene3D" id="3.60.40.10">
    <property type="entry name" value="PPM-type phosphatase domain"/>
    <property type="match status" value="1"/>
</dbReference>
<name>K0K753_SACES</name>
<dbReference type="KEGG" id="sesp:BN6_51620"/>
<accession>K0K753</accession>
<proteinExistence type="predicted"/>
<dbReference type="InterPro" id="IPR052016">
    <property type="entry name" value="Bact_Sigma-Reg"/>
</dbReference>
<dbReference type="InterPro" id="IPR029016">
    <property type="entry name" value="GAF-like_dom_sf"/>
</dbReference>
<organism evidence="3 4">
    <name type="scientific">Saccharothrix espanaensis (strain ATCC 51144 / DSM 44229 / JCM 9112 / NBRC 15066 / NRRL 15764)</name>
    <dbReference type="NCBI Taxonomy" id="1179773"/>
    <lineage>
        <taxon>Bacteria</taxon>
        <taxon>Bacillati</taxon>
        <taxon>Actinomycetota</taxon>
        <taxon>Actinomycetes</taxon>
        <taxon>Pseudonocardiales</taxon>
        <taxon>Pseudonocardiaceae</taxon>
        <taxon>Saccharothrix</taxon>
    </lineage>
</organism>
<dbReference type="BioCyc" id="SESP1179773:BN6_RS24975-MONOMER"/>
<sequence length="542" mass="56904">MVETDQPVLRDVLRDTGWTGAPCPGVVVAGDTVSAVNTAAERLFPGLLPGTPLREGSAWLADAHDGYAAGVREPVSGTIGQRSFEAHAAPHADGSVTWWLVDSTDLDLAREQLRVERERTALLSKVSSALLTSLNPDRCRQLTAQLAADHLADAALVIAPGSGREFPVTRCTRGGTPVHDRLVIDADEVAGLAEALQGFPPVPSRWIDPGSAPGWLVPEEFGEIGSIVVTPLPGHGVPAGALVLLRRSRHQAYTEDEEVFARLFAARAGSAMSAARLFAAQASITDILTRDLLPPVLRQVDGVEFAGRYRPASDTERVGGDFYDLHPVTSGPDDLLAVLGDVCGKGLEAAVMTGKVRGVVQALLPMSEDHSRVLSLLNDALLSRHSTRFVTLVLASVARSTAGVRLRLTSGGHLPPLVVRANGVVEEVPTSGTLIGVLPTISSTTAEVVLAPGETCLLYTDGITEAFGGPLGGEMFGEQRLRDVLASCAGMPAEAVAEHVHMVAAEWIGDGGHDDIALLAITAPRGQHLTAVGGHGRGRYTP</sequence>
<evidence type="ECO:0000256" key="1">
    <source>
        <dbReference type="ARBA" id="ARBA00022801"/>
    </source>
</evidence>
<evidence type="ECO:0000259" key="2">
    <source>
        <dbReference type="SMART" id="SM00331"/>
    </source>
</evidence>
<evidence type="ECO:0000313" key="4">
    <source>
        <dbReference type="Proteomes" id="UP000006281"/>
    </source>
</evidence>
<protein>
    <submittedName>
        <fullName evidence="3">Protein serine phosphatase with GAF(S) sensor(S)</fullName>
    </submittedName>
</protein>
<dbReference type="Pfam" id="PF07228">
    <property type="entry name" value="SpoIIE"/>
    <property type="match status" value="1"/>
</dbReference>
<evidence type="ECO:0000313" key="3">
    <source>
        <dbReference type="EMBL" id="CCH32428.1"/>
    </source>
</evidence>
<dbReference type="SUPFAM" id="SSF81606">
    <property type="entry name" value="PP2C-like"/>
    <property type="match status" value="1"/>
</dbReference>